<accession>A0AAI9CJR9</accession>
<dbReference type="RefSeq" id="WP_141097890.1">
    <property type="nucleotide sequence ID" value="NZ_JAOCCB010000047.1"/>
</dbReference>
<evidence type="ECO:0000313" key="2">
    <source>
        <dbReference type="EMBL" id="EKZ1926526.1"/>
    </source>
</evidence>
<evidence type="ECO:0000313" key="3">
    <source>
        <dbReference type="Proteomes" id="UP001225498"/>
    </source>
</evidence>
<sequence>MVTGNQPQPQKPAQEPSKACVSKRKPTLRERYSEIRELLILADKVLADVETDGLDLNNLGRLQAIHGLIQMENAEPPMFR</sequence>
<feature type="region of interest" description="Disordered" evidence="1">
    <location>
        <begin position="1"/>
        <end position="25"/>
    </location>
</feature>
<dbReference type="Proteomes" id="UP001225498">
    <property type="component" value="Unassembled WGS sequence"/>
</dbReference>
<dbReference type="AlphaFoldDB" id="A0AAI9CJR9"/>
<protein>
    <submittedName>
        <fullName evidence="2">Uncharacterized protein</fullName>
    </submittedName>
</protein>
<name>A0AAI9CJR9_STEMA</name>
<evidence type="ECO:0000256" key="1">
    <source>
        <dbReference type="SAM" id="MobiDB-lite"/>
    </source>
</evidence>
<organism evidence="2 3">
    <name type="scientific">Stenotrophomonas maltophilia</name>
    <name type="common">Pseudomonas maltophilia</name>
    <name type="synonym">Xanthomonas maltophilia</name>
    <dbReference type="NCBI Taxonomy" id="40324"/>
    <lineage>
        <taxon>Bacteria</taxon>
        <taxon>Pseudomonadati</taxon>
        <taxon>Pseudomonadota</taxon>
        <taxon>Gammaproteobacteria</taxon>
        <taxon>Lysobacterales</taxon>
        <taxon>Lysobacteraceae</taxon>
        <taxon>Stenotrophomonas</taxon>
        <taxon>Stenotrophomonas maltophilia group</taxon>
    </lineage>
</organism>
<gene>
    <name evidence="2" type="ORF">REH87_001523</name>
</gene>
<reference evidence="2" key="1">
    <citation type="submission" date="2023-08" db="EMBL/GenBank/DDBJ databases">
        <authorList>
            <consortium name="Clinical and Environmental Microbiology Branch: Whole genome sequencing antimicrobial resistance pathogens in the healthcare setting"/>
        </authorList>
    </citation>
    <scope>NUCLEOTIDE SEQUENCE</scope>
    <source>
        <strain evidence="2">2023CJ-00293</strain>
    </source>
</reference>
<comment type="caution">
    <text evidence="2">The sequence shown here is derived from an EMBL/GenBank/DDBJ whole genome shotgun (WGS) entry which is preliminary data.</text>
</comment>
<dbReference type="EMBL" id="ABLTIR010000023">
    <property type="protein sequence ID" value="EKZ1926526.1"/>
    <property type="molecule type" value="Genomic_DNA"/>
</dbReference>
<proteinExistence type="predicted"/>